<organism evidence="3 4">
    <name type="scientific">Polaribacter pectinis</name>
    <dbReference type="NCBI Taxonomy" id="2738844"/>
    <lineage>
        <taxon>Bacteria</taxon>
        <taxon>Pseudomonadati</taxon>
        <taxon>Bacteroidota</taxon>
        <taxon>Flavobacteriia</taxon>
        <taxon>Flavobacteriales</taxon>
        <taxon>Flavobacteriaceae</taxon>
    </lineage>
</organism>
<reference evidence="3 4" key="1">
    <citation type="submission" date="2020-08" db="EMBL/GenBank/DDBJ databases">
        <title>Polaribacter sp. L12M9 isolated from gut of the Korean scallop.</title>
        <authorList>
            <person name="Jeong Y.S."/>
        </authorList>
    </citation>
    <scope>NUCLEOTIDE SEQUENCE [LARGE SCALE GENOMIC DNA]</scope>
    <source>
        <strain evidence="3 4">L12M9</strain>
    </source>
</reference>
<dbReference type="EMBL" id="CP060695">
    <property type="protein sequence ID" value="QNM85037.1"/>
    <property type="molecule type" value="Genomic_DNA"/>
</dbReference>
<feature type="transmembrane region" description="Helical" evidence="1">
    <location>
        <begin position="93"/>
        <end position="111"/>
    </location>
</feature>
<sequence>MINRIVTWIKTPYYFNPSMKYKLKISLYHGLFIFLFLYIFKPFYLAEIDEILFEYTLGFGFVAFMGTFFILYIPSLIFKNYFREDNWTLGKNIILILVGVTLIAFLLWYFGEAYKEINHFNRIPFLEFLFYTLLVSIFPLTSFIFLNEREIRTKRELRANIIKLKNNDNLKRESLLETNKIEIFSENQKESIKFYLNDLVYITSQGNYASFFLMKEKGLKEKILRVTLTQINKSLQEYSNIIRCHKSYIINVKYINDISGNARGYLLKSDIIPLDIPVSRKFSKQALVHLIQ</sequence>
<feature type="transmembrane region" description="Helical" evidence="1">
    <location>
        <begin position="123"/>
        <end position="146"/>
    </location>
</feature>
<evidence type="ECO:0000256" key="1">
    <source>
        <dbReference type="SAM" id="Phobius"/>
    </source>
</evidence>
<dbReference type="AlphaFoldDB" id="A0A7G9L8T8"/>
<proteinExistence type="predicted"/>
<keyword evidence="1" id="KW-0812">Transmembrane</keyword>
<keyword evidence="1" id="KW-0472">Membrane</keyword>
<dbReference type="Gene3D" id="2.40.50.1020">
    <property type="entry name" value="LytTr DNA-binding domain"/>
    <property type="match status" value="1"/>
</dbReference>
<evidence type="ECO:0000313" key="4">
    <source>
        <dbReference type="Proteomes" id="UP000515808"/>
    </source>
</evidence>
<protein>
    <submittedName>
        <fullName evidence="3">LytTR family transcriptional regulator</fullName>
    </submittedName>
</protein>
<feature type="transmembrane region" description="Helical" evidence="1">
    <location>
        <begin position="52"/>
        <end position="73"/>
    </location>
</feature>
<dbReference type="SMART" id="SM00850">
    <property type="entry name" value="LytTR"/>
    <property type="match status" value="1"/>
</dbReference>
<dbReference type="InterPro" id="IPR007492">
    <property type="entry name" value="LytTR_DNA-bd_dom"/>
</dbReference>
<dbReference type="Proteomes" id="UP000515808">
    <property type="component" value="Chromosome"/>
</dbReference>
<dbReference type="RefSeq" id="WP_187481953.1">
    <property type="nucleotide sequence ID" value="NZ_CP060695.1"/>
</dbReference>
<keyword evidence="4" id="KW-1185">Reference proteome</keyword>
<name>A0A7G9L8T8_9FLAO</name>
<dbReference type="KEGG" id="ppec:H9W90_12670"/>
<feature type="domain" description="HTH LytTR-type" evidence="2">
    <location>
        <begin position="189"/>
        <end position="291"/>
    </location>
</feature>
<keyword evidence="1" id="KW-1133">Transmembrane helix</keyword>
<accession>A0A7G9L8T8</accession>
<gene>
    <name evidence="3" type="ORF">H9W90_12670</name>
</gene>
<dbReference type="GO" id="GO:0003677">
    <property type="term" value="F:DNA binding"/>
    <property type="evidence" value="ECO:0007669"/>
    <property type="project" value="InterPro"/>
</dbReference>
<evidence type="ECO:0000313" key="3">
    <source>
        <dbReference type="EMBL" id="QNM85037.1"/>
    </source>
</evidence>
<dbReference type="Pfam" id="PF04397">
    <property type="entry name" value="LytTR"/>
    <property type="match status" value="1"/>
</dbReference>
<evidence type="ECO:0000259" key="2">
    <source>
        <dbReference type="SMART" id="SM00850"/>
    </source>
</evidence>
<feature type="transmembrane region" description="Helical" evidence="1">
    <location>
        <begin position="21"/>
        <end position="40"/>
    </location>
</feature>